<feature type="transmembrane region" description="Helical" evidence="6">
    <location>
        <begin position="130"/>
        <end position="148"/>
    </location>
</feature>
<protein>
    <recommendedName>
        <fullName evidence="1">glycerophosphodiester phosphodiesterase</fullName>
        <ecNumber evidence="1">3.1.4.46</ecNumber>
    </recommendedName>
</protein>
<dbReference type="InterPro" id="IPR017946">
    <property type="entry name" value="PLC-like_Pdiesterase_TIM-brl"/>
</dbReference>
<comment type="catalytic activity">
    <reaction evidence="5">
        <text>a sn-glycero-3-phosphodiester + H2O = an alcohol + sn-glycerol 3-phosphate + H(+)</text>
        <dbReference type="Rhea" id="RHEA:12969"/>
        <dbReference type="ChEBI" id="CHEBI:15377"/>
        <dbReference type="ChEBI" id="CHEBI:15378"/>
        <dbReference type="ChEBI" id="CHEBI:30879"/>
        <dbReference type="ChEBI" id="CHEBI:57597"/>
        <dbReference type="ChEBI" id="CHEBI:83408"/>
        <dbReference type="EC" id="3.1.4.46"/>
    </reaction>
</comment>
<dbReference type="GO" id="GO:0006629">
    <property type="term" value="P:lipid metabolic process"/>
    <property type="evidence" value="ECO:0007669"/>
    <property type="project" value="InterPro"/>
</dbReference>
<proteinExistence type="predicted"/>
<gene>
    <name evidence="8" type="ORF">SLEP1_g1621</name>
</gene>
<evidence type="ECO:0000256" key="6">
    <source>
        <dbReference type="SAM" id="Phobius"/>
    </source>
</evidence>
<dbReference type="PROSITE" id="PS51704">
    <property type="entry name" value="GP_PDE"/>
    <property type="match status" value="1"/>
</dbReference>
<feature type="domain" description="GP-PDE" evidence="7">
    <location>
        <begin position="1"/>
        <end position="56"/>
    </location>
</feature>
<dbReference type="SUPFAM" id="SSF51695">
    <property type="entry name" value="PLC-like phosphodiesterases"/>
    <property type="match status" value="1"/>
</dbReference>
<evidence type="ECO:0000313" key="8">
    <source>
        <dbReference type="EMBL" id="GKU87176.1"/>
    </source>
</evidence>
<dbReference type="PANTHER" id="PTHR43620:SF44">
    <property type="entry name" value="GLYCEROPHOSPHODIESTER PHOSPHODIESTERASE GDPDL6-RELATED"/>
    <property type="match status" value="1"/>
</dbReference>
<keyword evidence="6" id="KW-0812">Transmembrane</keyword>
<dbReference type="PANTHER" id="PTHR43620">
    <property type="entry name" value="GLYCEROPHOSPHORYL DIESTER PHOSPHODIESTERASE"/>
    <property type="match status" value="1"/>
</dbReference>
<keyword evidence="6" id="KW-1133">Transmembrane helix</keyword>
<keyword evidence="9" id="KW-1185">Reference proteome</keyword>
<dbReference type="GO" id="GO:0008889">
    <property type="term" value="F:glycerophosphodiester phosphodiesterase activity"/>
    <property type="evidence" value="ECO:0007669"/>
    <property type="project" value="UniProtKB-EC"/>
</dbReference>
<evidence type="ECO:0000259" key="7">
    <source>
        <dbReference type="PROSITE" id="PS51704"/>
    </source>
</evidence>
<dbReference type="GO" id="GO:0006071">
    <property type="term" value="P:glycerol metabolic process"/>
    <property type="evidence" value="ECO:0007669"/>
    <property type="project" value="UniProtKB-KW"/>
</dbReference>
<keyword evidence="2" id="KW-0732">Signal</keyword>
<evidence type="ECO:0000256" key="4">
    <source>
        <dbReference type="ARBA" id="ARBA00022801"/>
    </source>
</evidence>
<dbReference type="EMBL" id="BPVZ01000002">
    <property type="protein sequence ID" value="GKU87176.1"/>
    <property type="molecule type" value="Genomic_DNA"/>
</dbReference>
<reference evidence="8 9" key="1">
    <citation type="journal article" date="2021" name="Commun. Biol.">
        <title>The genome of Shorea leprosula (Dipterocarpaceae) highlights the ecological relevance of drought in aseasonal tropical rainforests.</title>
        <authorList>
            <person name="Ng K.K.S."/>
            <person name="Kobayashi M.J."/>
            <person name="Fawcett J.A."/>
            <person name="Hatakeyama M."/>
            <person name="Paape T."/>
            <person name="Ng C.H."/>
            <person name="Ang C.C."/>
            <person name="Tnah L.H."/>
            <person name="Lee C.T."/>
            <person name="Nishiyama T."/>
            <person name="Sese J."/>
            <person name="O'Brien M.J."/>
            <person name="Copetti D."/>
            <person name="Mohd Noor M.I."/>
            <person name="Ong R.C."/>
            <person name="Putra M."/>
            <person name="Sireger I.Z."/>
            <person name="Indrioko S."/>
            <person name="Kosugi Y."/>
            <person name="Izuno A."/>
            <person name="Isagi Y."/>
            <person name="Lee S.L."/>
            <person name="Shimizu K.K."/>
        </authorList>
    </citation>
    <scope>NUCLEOTIDE SEQUENCE [LARGE SCALE GENOMIC DNA]</scope>
    <source>
        <strain evidence="8">214</strain>
    </source>
</reference>
<evidence type="ECO:0000256" key="3">
    <source>
        <dbReference type="ARBA" id="ARBA00022798"/>
    </source>
</evidence>
<comment type="caution">
    <text evidence="8">The sequence shown here is derived from an EMBL/GenBank/DDBJ whole genome shotgun (WGS) entry which is preliminary data.</text>
</comment>
<dbReference type="Gene3D" id="3.20.20.190">
    <property type="entry name" value="Phosphatidylinositol (PI) phosphodiesterase"/>
    <property type="match status" value="1"/>
</dbReference>
<dbReference type="Proteomes" id="UP001054252">
    <property type="component" value="Unassembled WGS sequence"/>
</dbReference>
<evidence type="ECO:0000256" key="1">
    <source>
        <dbReference type="ARBA" id="ARBA00012247"/>
    </source>
</evidence>
<keyword evidence="4" id="KW-0378">Hydrolase</keyword>
<organism evidence="8 9">
    <name type="scientific">Rubroshorea leprosula</name>
    <dbReference type="NCBI Taxonomy" id="152421"/>
    <lineage>
        <taxon>Eukaryota</taxon>
        <taxon>Viridiplantae</taxon>
        <taxon>Streptophyta</taxon>
        <taxon>Embryophyta</taxon>
        <taxon>Tracheophyta</taxon>
        <taxon>Spermatophyta</taxon>
        <taxon>Magnoliopsida</taxon>
        <taxon>eudicotyledons</taxon>
        <taxon>Gunneridae</taxon>
        <taxon>Pentapetalae</taxon>
        <taxon>rosids</taxon>
        <taxon>malvids</taxon>
        <taxon>Malvales</taxon>
        <taxon>Dipterocarpaceae</taxon>
        <taxon>Rubroshorea</taxon>
    </lineage>
</organism>
<evidence type="ECO:0000256" key="5">
    <source>
        <dbReference type="ARBA" id="ARBA00047512"/>
    </source>
</evidence>
<dbReference type="AlphaFoldDB" id="A0AAV5HIX3"/>
<dbReference type="EC" id="3.1.4.46" evidence="1"/>
<keyword evidence="3" id="KW-0319">Glycerol metabolism</keyword>
<sequence>MQAANISVFVSVLRNEYVSLAYDYFSDPIVELATYIAGLGVNGVITEFPGTASKYLRSPCSDLNAEIAILPAEPGGLLSQVPPEAMSPAVAPSPPLDMADVIDPPLPAVAKVDSPATPGTPGRKSSSTTIAANIGLSLVAIMVISLLFA</sequence>
<accession>A0AAV5HIX3</accession>
<evidence type="ECO:0000313" key="9">
    <source>
        <dbReference type="Proteomes" id="UP001054252"/>
    </source>
</evidence>
<keyword evidence="6" id="KW-0472">Membrane</keyword>
<evidence type="ECO:0000256" key="2">
    <source>
        <dbReference type="ARBA" id="ARBA00022729"/>
    </source>
</evidence>
<name>A0AAV5HIX3_9ROSI</name>
<dbReference type="InterPro" id="IPR030395">
    <property type="entry name" value="GP_PDE_dom"/>
</dbReference>